<dbReference type="Pfam" id="PF13704">
    <property type="entry name" value="Glyco_tranf_2_4"/>
    <property type="match status" value="1"/>
</dbReference>
<keyword evidence="2" id="KW-1185">Reference proteome</keyword>
<dbReference type="SUPFAM" id="SSF53448">
    <property type="entry name" value="Nucleotide-diphospho-sugar transferases"/>
    <property type="match status" value="1"/>
</dbReference>
<evidence type="ECO:0000313" key="1">
    <source>
        <dbReference type="EMBL" id="WBM79478.1"/>
    </source>
</evidence>
<dbReference type="RefSeq" id="WP_281534057.1">
    <property type="nucleotide sequence ID" value="NZ_CP075584.1"/>
</dbReference>
<gene>
    <name evidence="1" type="ORF">KIV56_14195</name>
</gene>
<proteinExistence type="predicted"/>
<accession>A0ABY7ND60</accession>
<reference evidence="1 2" key="1">
    <citation type="submission" date="2021-05" db="EMBL/GenBank/DDBJ databases">
        <authorList>
            <person name="Kumar R."/>
            <person name="Kumar A."/>
            <person name="Mukhia S."/>
        </authorList>
    </citation>
    <scope>NUCLEOTIDE SEQUENCE [LARGE SCALE GENOMIC DNA]</scope>
    <source>
        <strain evidence="1 2">ERMR7:08</strain>
    </source>
</reference>
<dbReference type="InterPro" id="IPR029044">
    <property type="entry name" value="Nucleotide-diphossugar_trans"/>
</dbReference>
<evidence type="ECO:0000313" key="2">
    <source>
        <dbReference type="Proteomes" id="UP001212421"/>
    </source>
</evidence>
<protein>
    <submittedName>
        <fullName evidence="1">Glycosyltransferase family 2 protein</fullName>
    </submittedName>
</protein>
<dbReference type="Gene3D" id="3.90.550.10">
    <property type="entry name" value="Spore Coat Polysaccharide Biosynthesis Protein SpsA, Chain A"/>
    <property type="match status" value="1"/>
</dbReference>
<dbReference type="Proteomes" id="UP001212421">
    <property type="component" value="Chromosome"/>
</dbReference>
<name>A0ABY7ND60_9MICO</name>
<sequence>MTLMVRDEADIIAPMIDHHLSQGVDLIIATDNGSVDGTAEILEGYAAEGRVVLLHDPVHRKQQGVVVTQMARDAASKYGADWVLNADADEFWLPRLPGRTLHDVFSEIDPGIRSFLVNVIDMTGPPALVGTGLQRLVYQDLRTVEEMNAVGLHAHSTPNAVHVGDPNVSVVQGNHLVSIGSQGAPPPELEIEVLHFPWRSWDQFSRKVDNSGRAYLNSSGLKPSPNHHGMRDFHRLQDGTLYASYLFRHPTPEELTAGLATGSFALERRIADAIVSPVADVAVDAEQSTHERAFGKVISGLEFQIRNLNSGLSDKTELTIELSDRISVLTEEIASLTRQLAESAAASAHIQELYDALHNRKVVRAVDQVAEAISKHRPRR</sequence>
<dbReference type="EMBL" id="CP075584">
    <property type="protein sequence ID" value="WBM79478.1"/>
    <property type="molecule type" value="Genomic_DNA"/>
</dbReference>
<organism evidence="1 2">
    <name type="scientific">Cryobacterium breve</name>
    <dbReference type="NCBI Taxonomy" id="1259258"/>
    <lineage>
        <taxon>Bacteria</taxon>
        <taxon>Bacillati</taxon>
        <taxon>Actinomycetota</taxon>
        <taxon>Actinomycetes</taxon>
        <taxon>Micrococcales</taxon>
        <taxon>Microbacteriaceae</taxon>
        <taxon>Cryobacterium</taxon>
    </lineage>
</organism>